<dbReference type="AlphaFoldDB" id="A0A1H3B4A0"/>
<reference evidence="5" key="1">
    <citation type="submission" date="2016-10" db="EMBL/GenBank/DDBJ databases">
        <authorList>
            <person name="Varghese N."/>
            <person name="Submissions S."/>
        </authorList>
    </citation>
    <scope>NUCLEOTIDE SEQUENCE [LARGE SCALE GENOMIC DNA]</scope>
    <source>
        <strain evidence="5">DSM 173</strain>
    </source>
</reference>
<gene>
    <name evidence="4" type="ORF">SAMN05421644_10223</name>
</gene>
<keyword evidence="1 2" id="KW-0597">Phosphoprotein</keyword>
<keyword evidence="5" id="KW-1185">Reference proteome</keyword>
<evidence type="ECO:0000256" key="1">
    <source>
        <dbReference type="ARBA" id="ARBA00022553"/>
    </source>
</evidence>
<evidence type="ECO:0000313" key="5">
    <source>
        <dbReference type="Proteomes" id="UP000198672"/>
    </source>
</evidence>
<proteinExistence type="predicted"/>
<dbReference type="OrthoDB" id="9800897at2"/>
<dbReference type="PANTHER" id="PTHR44591:SF25">
    <property type="entry name" value="CHEMOTAXIS TWO-COMPONENT RESPONSE REGULATOR"/>
    <property type="match status" value="1"/>
</dbReference>
<dbReference type="Gene3D" id="3.40.50.2300">
    <property type="match status" value="1"/>
</dbReference>
<feature type="domain" description="Response regulatory" evidence="3">
    <location>
        <begin position="2"/>
        <end position="115"/>
    </location>
</feature>
<dbReference type="InterPro" id="IPR001789">
    <property type="entry name" value="Sig_transdc_resp-reg_receiver"/>
</dbReference>
<dbReference type="Pfam" id="PF00072">
    <property type="entry name" value="Response_reg"/>
    <property type="match status" value="1"/>
</dbReference>
<dbReference type="Proteomes" id="UP000198672">
    <property type="component" value="Unassembled WGS sequence"/>
</dbReference>
<dbReference type="InterPro" id="IPR050595">
    <property type="entry name" value="Bact_response_regulator"/>
</dbReference>
<sequence length="115" mass="12605">MHILVVDDDPLVGEMTLAMLEEAGHQVQLAEHGLDALERLSEDASIELVVSDLHMPLLNGLELFQELRERGLQQPFVLLTGDDPAPLLAREPGLSACLAKDAALEQRLSELLAQF</sequence>
<dbReference type="InterPro" id="IPR011006">
    <property type="entry name" value="CheY-like_superfamily"/>
</dbReference>
<dbReference type="STRING" id="61595.SAMN05421644_10223"/>
<dbReference type="PANTHER" id="PTHR44591">
    <property type="entry name" value="STRESS RESPONSE REGULATOR PROTEIN 1"/>
    <property type="match status" value="1"/>
</dbReference>
<dbReference type="GO" id="GO:0000160">
    <property type="term" value="P:phosphorelay signal transduction system"/>
    <property type="evidence" value="ECO:0007669"/>
    <property type="project" value="InterPro"/>
</dbReference>
<evidence type="ECO:0000313" key="4">
    <source>
        <dbReference type="EMBL" id="SDX36451.1"/>
    </source>
</evidence>
<dbReference type="EMBL" id="FNOW01000002">
    <property type="protein sequence ID" value="SDX36451.1"/>
    <property type="molecule type" value="Genomic_DNA"/>
</dbReference>
<dbReference type="RefSeq" id="WP_091331561.1">
    <property type="nucleotide sequence ID" value="NZ_FNOW01000002.1"/>
</dbReference>
<dbReference type="SMART" id="SM00448">
    <property type="entry name" value="REC"/>
    <property type="match status" value="1"/>
</dbReference>
<dbReference type="SUPFAM" id="SSF52172">
    <property type="entry name" value="CheY-like"/>
    <property type="match status" value="1"/>
</dbReference>
<dbReference type="PROSITE" id="PS50110">
    <property type="entry name" value="RESPONSE_REGULATORY"/>
    <property type="match status" value="1"/>
</dbReference>
<organism evidence="4 5">
    <name type="scientific">Allochromatium warmingii</name>
    <name type="common">Chromatium warmingii</name>
    <dbReference type="NCBI Taxonomy" id="61595"/>
    <lineage>
        <taxon>Bacteria</taxon>
        <taxon>Pseudomonadati</taxon>
        <taxon>Pseudomonadota</taxon>
        <taxon>Gammaproteobacteria</taxon>
        <taxon>Chromatiales</taxon>
        <taxon>Chromatiaceae</taxon>
        <taxon>Allochromatium</taxon>
    </lineage>
</organism>
<accession>A0A1H3B4A0</accession>
<name>A0A1H3B4A0_ALLWA</name>
<evidence type="ECO:0000259" key="3">
    <source>
        <dbReference type="PROSITE" id="PS50110"/>
    </source>
</evidence>
<protein>
    <submittedName>
        <fullName evidence="4">Response regulator receiver domain-containing protein</fullName>
    </submittedName>
</protein>
<feature type="modified residue" description="4-aspartylphosphate" evidence="2">
    <location>
        <position position="52"/>
    </location>
</feature>
<evidence type="ECO:0000256" key="2">
    <source>
        <dbReference type="PROSITE-ProRule" id="PRU00169"/>
    </source>
</evidence>
<dbReference type="CDD" id="cd00156">
    <property type="entry name" value="REC"/>
    <property type="match status" value="1"/>
</dbReference>